<accession>A0A6N2LMQ9</accession>
<organism evidence="1">
    <name type="scientific">Salix viminalis</name>
    <name type="common">Common osier</name>
    <name type="synonym">Basket willow</name>
    <dbReference type="NCBI Taxonomy" id="40686"/>
    <lineage>
        <taxon>Eukaryota</taxon>
        <taxon>Viridiplantae</taxon>
        <taxon>Streptophyta</taxon>
        <taxon>Embryophyta</taxon>
        <taxon>Tracheophyta</taxon>
        <taxon>Spermatophyta</taxon>
        <taxon>Magnoliopsida</taxon>
        <taxon>eudicotyledons</taxon>
        <taxon>Gunneridae</taxon>
        <taxon>Pentapetalae</taxon>
        <taxon>rosids</taxon>
        <taxon>fabids</taxon>
        <taxon>Malpighiales</taxon>
        <taxon>Salicaceae</taxon>
        <taxon>Saliceae</taxon>
        <taxon>Salix</taxon>
    </lineage>
</organism>
<gene>
    <name evidence="1" type="ORF">SVIM_LOCUS257592</name>
</gene>
<dbReference type="AlphaFoldDB" id="A0A6N2LMQ9"/>
<sequence length="100" mass="11760">MEPKKYELCTRCLQHNKLVDDMLIGPASSKYSHRFSIVINNYLSMALRQEVMVVLHDIMDNHESMDKATWTREMLHIFCDICIKAIDMGMRPNTYFDRCG</sequence>
<name>A0A6N2LMQ9_SALVM</name>
<protein>
    <submittedName>
        <fullName evidence="1">Uncharacterized protein</fullName>
    </submittedName>
</protein>
<dbReference type="EMBL" id="CAADRP010001585">
    <property type="protein sequence ID" value="VFU42627.1"/>
    <property type="molecule type" value="Genomic_DNA"/>
</dbReference>
<reference evidence="1" key="1">
    <citation type="submission" date="2019-03" db="EMBL/GenBank/DDBJ databases">
        <authorList>
            <person name="Mank J."/>
            <person name="Almeida P."/>
        </authorList>
    </citation>
    <scope>NUCLEOTIDE SEQUENCE</scope>
    <source>
        <strain evidence="1">78183</strain>
    </source>
</reference>
<evidence type="ECO:0000313" key="1">
    <source>
        <dbReference type="EMBL" id="VFU42627.1"/>
    </source>
</evidence>
<proteinExistence type="predicted"/>